<dbReference type="Proteomes" id="UP000004348">
    <property type="component" value="Chromosome"/>
</dbReference>
<comment type="domain">
    <text evidence="12">Consists of three domains; the N-terminal catalytic domain, the editing domain and the C-terminal C-Ala domain. The editing domain removes incorrectly charged amino acids, while the C-Ala domain, along with tRNA(Ala), serves as a bridge to cooperatively bring together the editing and aminoacylation centers thus stimulating deacylation of misacylated tRNAs.</text>
</comment>
<protein>
    <recommendedName>
        <fullName evidence="12">Alanine--tRNA ligase</fullName>
        <ecNumber evidence="12">6.1.1.7</ecNumber>
    </recommendedName>
    <alternativeName>
        <fullName evidence="12">Alanyl-tRNA synthetase</fullName>
        <shortName evidence="12">AlaRS</shortName>
    </alternativeName>
</protein>
<evidence type="ECO:0000256" key="11">
    <source>
        <dbReference type="ARBA" id="ARBA00023146"/>
    </source>
</evidence>
<evidence type="ECO:0000256" key="6">
    <source>
        <dbReference type="ARBA" id="ARBA00022741"/>
    </source>
</evidence>
<dbReference type="InterPro" id="IPR045864">
    <property type="entry name" value="aa-tRNA-synth_II/BPL/LPL"/>
</dbReference>
<dbReference type="HAMAP" id="MF_00036_A">
    <property type="entry name" value="Ala_tRNA_synth_A"/>
    <property type="match status" value="1"/>
</dbReference>
<dbReference type="Pfam" id="PF07973">
    <property type="entry name" value="tRNA_SAD"/>
    <property type="match status" value="1"/>
</dbReference>
<keyword evidence="10 12" id="KW-0648">Protein biosynthesis</keyword>
<evidence type="ECO:0000256" key="5">
    <source>
        <dbReference type="ARBA" id="ARBA00022723"/>
    </source>
</evidence>
<dbReference type="SUPFAM" id="SSF55186">
    <property type="entry name" value="ThrRS/AlaRS common domain"/>
    <property type="match status" value="1"/>
</dbReference>
<feature type="binding site" evidence="12">
    <location>
        <position position="592"/>
    </location>
    <ligand>
        <name>Zn(2+)</name>
        <dbReference type="ChEBI" id="CHEBI:29105"/>
    </ligand>
</feature>
<evidence type="ECO:0000256" key="1">
    <source>
        <dbReference type="ARBA" id="ARBA00008226"/>
    </source>
</evidence>
<accession>F3KKR2</accession>
<dbReference type="Gene3D" id="3.10.310.40">
    <property type="match status" value="1"/>
</dbReference>
<evidence type="ECO:0000256" key="4">
    <source>
        <dbReference type="ARBA" id="ARBA00022598"/>
    </source>
</evidence>
<dbReference type="STRING" id="886738.Nlim_1087"/>
<comment type="cofactor">
    <cofactor evidence="12">
        <name>Zn(2+)</name>
        <dbReference type="ChEBI" id="CHEBI:29105"/>
    </cofactor>
    <text evidence="12">Binds 1 zinc ion per subunit.</text>
</comment>
<dbReference type="GO" id="GO:0000049">
    <property type="term" value="F:tRNA binding"/>
    <property type="evidence" value="ECO:0007669"/>
    <property type="project" value="UniProtKB-KW"/>
</dbReference>
<dbReference type="GO" id="GO:0005737">
    <property type="term" value="C:cytoplasm"/>
    <property type="evidence" value="ECO:0007669"/>
    <property type="project" value="UniProtKB-SubCell"/>
</dbReference>
<dbReference type="Gene3D" id="2.40.30.130">
    <property type="match status" value="1"/>
</dbReference>
<evidence type="ECO:0000259" key="14">
    <source>
        <dbReference type="PROSITE" id="PS50860"/>
    </source>
</evidence>
<comment type="caution">
    <text evidence="15">The sequence shown here is derived from an EMBL/GenBank/DDBJ whole genome shotgun (WGS) entry which is preliminary data.</text>
</comment>
<dbReference type="SMART" id="SM00863">
    <property type="entry name" value="tRNA_SAD"/>
    <property type="match status" value="1"/>
</dbReference>
<evidence type="ECO:0000256" key="10">
    <source>
        <dbReference type="ARBA" id="ARBA00022917"/>
    </source>
</evidence>
<dbReference type="FunFam" id="3.30.54.20:FF:000008">
    <property type="entry name" value="Alanine--tRNA ligase"/>
    <property type="match status" value="1"/>
</dbReference>
<keyword evidence="11 12" id="KW-0030">Aminoacyl-tRNA synthetase</keyword>
<dbReference type="SUPFAM" id="SSF101353">
    <property type="entry name" value="Putative anticodon-binding domain of alanyl-tRNA synthetase (AlaRS)"/>
    <property type="match status" value="1"/>
</dbReference>
<comment type="similarity">
    <text evidence="1 12">Belongs to the class-II aminoacyl-tRNA synthetase family.</text>
</comment>
<dbReference type="Gene3D" id="3.30.54.20">
    <property type="match status" value="1"/>
</dbReference>
<comment type="function">
    <text evidence="12">Catalyzes the attachment of alanine to tRNA(Ala) in a two-step reaction: alanine is first activated by ATP to form Ala-AMP and then transferred to the acceptor end of tRNA(Ala). Also edits incorrectly charged Ser-tRNA(Ala) and Gly-tRNA(Ala) via its editing domain.</text>
</comment>
<dbReference type="InterPro" id="IPR050058">
    <property type="entry name" value="Ala-tRNA_ligase"/>
</dbReference>
<feature type="coiled-coil region" evidence="13">
    <location>
        <begin position="734"/>
        <end position="765"/>
    </location>
</feature>
<dbReference type="EC" id="6.1.1.7" evidence="12"/>
<dbReference type="InterPro" id="IPR003156">
    <property type="entry name" value="DHHA1_dom"/>
</dbReference>
<dbReference type="InterPro" id="IPR012947">
    <property type="entry name" value="tRNA_SAD"/>
</dbReference>
<dbReference type="GO" id="GO:0008270">
    <property type="term" value="F:zinc ion binding"/>
    <property type="evidence" value="ECO:0007669"/>
    <property type="project" value="UniProtKB-UniRule"/>
</dbReference>
<keyword evidence="2 12" id="KW-0963">Cytoplasm</keyword>
<dbReference type="PANTHER" id="PTHR11777:SF9">
    <property type="entry name" value="ALANINE--TRNA LIGASE, CYTOPLASMIC"/>
    <property type="match status" value="1"/>
</dbReference>
<name>F3KKR2_9ARCH</name>
<reference evidence="15" key="1">
    <citation type="journal article" date="2011" name="PLoS ONE">
        <title>Genome of a low-salinity ammonia-oxidizing archaeon determined by single-cell and metagenomic analysis.</title>
        <authorList>
            <person name="Blainey P.C."/>
            <person name="Mosier A.C."/>
            <person name="Potanina A."/>
            <person name="Francis C.A."/>
            <person name="Quake S.R."/>
        </authorList>
    </citation>
    <scope>NUCLEOTIDE SEQUENCE [LARGE SCALE GENOMIC DNA]</scope>
    <source>
        <strain evidence="15">SFB1</strain>
    </source>
</reference>
<dbReference type="Gene3D" id="3.30.980.10">
    <property type="entry name" value="Threonyl-trna Synthetase, Chain A, domain 2"/>
    <property type="match status" value="1"/>
</dbReference>
<comment type="subcellular location">
    <subcellularLocation>
        <location evidence="12">Cytoplasm</location>
    </subcellularLocation>
</comment>
<dbReference type="GO" id="GO:0005524">
    <property type="term" value="F:ATP binding"/>
    <property type="evidence" value="ECO:0007669"/>
    <property type="project" value="UniProtKB-UniRule"/>
</dbReference>
<dbReference type="HOGENOM" id="CLU_004485_4_0_2"/>
<dbReference type="EMBL" id="AEGP01000040">
    <property type="protein sequence ID" value="EGG42072.1"/>
    <property type="molecule type" value="Genomic_DNA"/>
</dbReference>
<keyword evidence="5 12" id="KW-0479">Metal-binding</keyword>
<dbReference type="InterPro" id="IPR009000">
    <property type="entry name" value="Transl_B-barrel_sf"/>
</dbReference>
<keyword evidence="7 12" id="KW-0862">Zinc</keyword>
<dbReference type="InterPro" id="IPR002318">
    <property type="entry name" value="Ala-tRNA-lgiase_IIc"/>
</dbReference>
<dbReference type="PROSITE" id="PS50860">
    <property type="entry name" value="AA_TRNA_LIGASE_II_ALA"/>
    <property type="match status" value="1"/>
</dbReference>
<dbReference type="SUPFAM" id="SSF55681">
    <property type="entry name" value="Class II aaRS and biotin synthetases"/>
    <property type="match status" value="1"/>
</dbReference>
<keyword evidence="9 12" id="KW-0694">RNA-binding</keyword>
<dbReference type="NCBIfam" id="TIGR03683">
    <property type="entry name" value="A-tRNA_syn_arch"/>
    <property type="match status" value="1"/>
</dbReference>
<evidence type="ECO:0000256" key="3">
    <source>
        <dbReference type="ARBA" id="ARBA00022555"/>
    </source>
</evidence>
<dbReference type="PANTHER" id="PTHR11777">
    <property type="entry name" value="ALANYL-TRNA SYNTHETASE"/>
    <property type="match status" value="1"/>
</dbReference>
<dbReference type="InterPro" id="IPR018162">
    <property type="entry name" value="Ala-tRNA-ligase_IIc_anticod-bd"/>
</dbReference>
<dbReference type="InterPro" id="IPR022429">
    <property type="entry name" value="Ala-tRNA_lgiase_arc"/>
</dbReference>
<dbReference type="InterPro" id="IPR018163">
    <property type="entry name" value="Thr/Ala-tRNA-synth_IIc_edit"/>
</dbReference>
<feature type="binding site" evidence="12">
    <location>
        <position position="588"/>
    </location>
    <ligand>
        <name>Zn(2+)</name>
        <dbReference type="ChEBI" id="CHEBI:29105"/>
    </ligand>
</feature>
<organism evidence="15">
    <name type="scientific">Candidatus Nitrosarchaeum limnium SFB1</name>
    <dbReference type="NCBI Taxonomy" id="886738"/>
    <lineage>
        <taxon>Archaea</taxon>
        <taxon>Nitrososphaerota</taxon>
        <taxon>Nitrososphaeria</taxon>
        <taxon>Nitrosopumilales</taxon>
        <taxon>Nitrosopumilaceae</taxon>
        <taxon>Nitrosarchaeum</taxon>
    </lineage>
</organism>
<evidence type="ECO:0000313" key="15">
    <source>
        <dbReference type="EMBL" id="EGG42072.1"/>
    </source>
</evidence>
<evidence type="ECO:0000256" key="13">
    <source>
        <dbReference type="SAM" id="Coils"/>
    </source>
</evidence>
<dbReference type="Pfam" id="PF01411">
    <property type="entry name" value="tRNA-synt_2c"/>
    <property type="match status" value="1"/>
</dbReference>
<dbReference type="PRINTS" id="PR00980">
    <property type="entry name" value="TRNASYNTHALA"/>
</dbReference>
<evidence type="ECO:0000256" key="2">
    <source>
        <dbReference type="ARBA" id="ARBA00022490"/>
    </source>
</evidence>
<dbReference type="GO" id="GO:0002161">
    <property type="term" value="F:aminoacyl-tRNA deacylase activity"/>
    <property type="evidence" value="ECO:0007669"/>
    <property type="project" value="UniProtKB-ARBA"/>
</dbReference>
<keyword evidence="3 12" id="KW-0820">tRNA-binding</keyword>
<dbReference type="InterPro" id="IPR018164">
    <property type="entry name" value="Ala-tRNA-synth_IIc_N"/>
</dbReference>
<dbReference type="SUPFAM" id="SSF50447">
    <property type="entry name" value="Translation proteins"/>
    <property type="match status" value="1"/>
</dbReference>
<dbReference type="PATRIC" id="fig|886738.10.peg.1197"/>
<keyword evidence="13" id="KW-0175">Coiled coil</keyword>
<dbReference type="Gene3D" id="3.30.930.10">
    <property type="entry name" value="Bira Bifunctional Protein, Domain 2"/>
    <property type="match status" value="1"/>
</dbReference>
<evidence type="ECO:0000256" key="7">
    <source>
        <dbReference type="ARBA" id="ARBA00022833"/>
    </source>
</evidence>
<keyword evidence="8 12" id="KW-0067">ATP-binding</keyword>
<keyword evidence="6 12" id="KW-0547">Nucleotide-binding</keyword>
<feature type="binding site" evidence="12">
    <location>
        <position position="692"/>
    </location>
    <ligand>
        <name>Zn(2+)</name>
        <dbReference type="ChEBI" id="CHEBI:29105"/>
    </ligand>
</feature>
<comment type="catalytic activity">
    <reaction evidence="12">
        <text>tRNA(Ala) + L-alanine + ATP = L-alanyl-tRNA(Ala) + AMP + diphosphate</text>
        <dbReference type="Rhea" id="RHEA:12540"/>
        <dbReference type="Rhea" id="RHEA-COMP:9657"/>
        <dbReference type="Rhea" id="RHEA-COMP:9923"/>
        <dbReference type="ChEBI" id="CHEBI:30616"/>
        <dbReference type="ChEBI" id="CHEBI:33019"/>
        <dbReference type="ChEBI" id="CHEBI:57972"/>
        <dbReference type="ChEBI" id="CHEBI:78442"/>
        <dbReference type="ChEBI" id="CHEBI:78497"/>
        <dbReference type="ChEBI" id="CHEBI:456215"/>
        <dbReference type="EC" id="6.1.1.7"/>
    </reaction>
</comment>
<evidence type="ECO:0000256" key="9">
    <source>
        <dbReference type="ARBA" id="ARBA00022884"/>
    </source>
</evidence>
<gene>
    <name evidence="12" type="primary">alaS</name>
    <name evidence="15" type="ORF">Nlim_1087</name>
</gene>
<dbReference type="FunFam" id="3.30.980.10:FF:000004">
    <property type="entry name" value="Alanine--tRNA ligase, cytoplasmic"/>
    <property type="match status" value="1"/>
</dbReference>
<evidence type="ECO:0000256" key="8">
    <source>
        <dbReference type="ARBA" id="ARBA00022840"/>
    </source>
</evidence>
<proteinExistence type="inferred from homology"/>
<feature type="binding site" evidence="12">
    <location>
        <position position="696"/>
    </location>
    <ligand>
        <name>Zn(2+)</name>
        <dbReference type="ChEBI" id="CHEBI:29105"/>
    </ligand>
</feature>
<sequence>MDKKEILKEFSADSDRYYKVKLFEEQGFVRKSCLKCKRFFWTLDSGREYCPDDADDTYSFIGEPPTKKRFDYTQAWKEVESFFVKNGHTSVSRYPVVCRWRDDLYFTIASIVDFQRIMGSKVVFEFPANPLIVPQTCLRFKDLENVGVTGRHFSSFCMIGQHSIPNSQGYWKDECVDLDFRLLTEQFGIKKEEVVFVEDVWAGGGSFGSSLEYFVRGLELGNAVFTEFQGELGNHTILDQKIIDMGAGLERFAWITKGTPTAYDCCFGPITNHLFEKIGIDSDSEMLRKYFTAIAKNLEIHEDLIDVRKHAVNATGLSQDQINRIITPLEGMYLIADHLRTLIFAITDGALPSNVGGGYNLRMMLRRINGTMDRMNLKLDIDELVDMHIDYLRDTYPELDEKRDDVKTIFKLESERYVESKVRMGKMASRLKDKGRAPTVDELITLYESDGITPEYLKEINVISEIPSSFYAKLSDLHQSDKKKALESLPLENIPETEMLFYKDDPMEFDAKVLKVFDSSVVLDRTSFYARGGGQEPDHGVIAGAKVIDVNKDGGVIVHKLEGQVPKEGDTVSCKVDATRRANITKNHTSTHILNSSSRSVLGSWIWQHSAFKEADHARLDITHHSSLTDQQVADIERKANEIVAKDMTVSIENYDRGTAEQKYGFKIYQGGVVPVKSVRIVSIEDFDVEACGGTHVKKTRDVELIKITKTKRIQDGVVRLEFVSGPTAREYVKQQEIERAQRLQEEKQKEFKDKQREEEKQKAKEKIPALLEQVSAQKSSAIIDEIEINVDKIKSCFTNSKQYDEFFHMNFGKRLVKDNPNSVYVGIFESGPTVRVIAYAGDEASKGKNAGIIAKSVAEILGGAGGGDAKFAQGGGKDTSKINEAITKAKSMITG</sequence>
<evidence type="ECO:0000256" key="12">
    <source>
        <dbReference type="HAMAP-Rule" id="MF_00036"/>
    </source>
</evidence>
<keyword evidence="4 12" id="KW-0436">Ligase</keyword>
<feature type="domain" description="Alanyl-transfer RNA synthetases family profile" evidence="14">
    <location>
        <begin position="70"/>
        <end position="735"/>
    </location>
</feature>
<dbReference type="Pfam" id="PF02272">
    <property type="entry name" value="DHHA1"/>
    <property type="match status" value="1"/>
</dbReference>
<dbReference type="GO" id="GO:0006419">
    <property type="term" value="P:alanyl-tRNA aminoacylation"/>
    <property type="evidence" value="ECO:0007669"/>
    <property type="project" value="UniProtKB-UniRule"/>
</dbReference>
<dbReference type="FunFam" id="3.10.310.40:FF:000001">
    <property type="entry name" value="Alanine--tRNA ligase"/>
    <property type="match status" value="1"/>
</dbReference>
<dbReference type="AlphaFoldDB" id="F3KKR2"/>
<dbReference type="GO" id="GO:0004813">
    <property type="term" value="F:alanine-tRNA ligase activity"/>
    <property type="evidence" value="ECO:0007669"/>
    <property type="project" value="UniProtKB-UniRule"/>
</dbReference>
<dbReference type="InterPro" id="IPR018165">
    <property type="entry name" value="Ala-tRNA-synth_IIc_core"/>
</dbReference>